<evidence type="ECO:0000313" key="3">
    <source>
        <dbReference type="Proteomes" id="UP000299102"/>
    </source>
</evidence>
<sequence>MTSRRPKSPTAEEWSRADVGVLLQEQSHLVRAMSVPRAWCVAGVLDGTLVVAGGDVEDFQSVETVESVELYDLAEEQWRAGPALPEDRGCAGAAVL</sequence>
<dbReference type="OrthoDB" id="1899182at2759"/>
<evidence type="ECO:0000313" key="2">
    <source>
        <dbReference type="EMBL" id="GBP88577.1"/>
    </source>
</evidence>
<dbReference type="Pfam" id="PF01344">
    <property type="entry name" value="Kelch_1"/>
    <property type="match status" value="1"/>
</dbReference>
<accession>A0A4C1ZPM7</accession>
<dbReference type="AlphaFoldDB" id="A0A4C1ZPM7"/>
<reference evidence="2 3" key="1">
    <citation type="journal article" date="2019" name="Commun. Biol.">
        <title>The bagworm genome reveals a unique fibroin gene that provides high tensile strength.</title>
        <authorList>
            <person name="Kono N."/>
            <person name="Nakamura H."/>
            <person name="Ohtoshi R."/>
            <person name="Tomita M."/>
            <person name="Numata K."/>
            <person name="Arakawa K."/>
        </authorList>
    </citation>
    <scope>NUCLEOTIDE SEQUENCE [LARGE SCALE GENOMIC DNA]</scope>
</reference>
<keyword evidence="3" id="KW-1185">Reference proteome</keyword>
<dbReference type="Proteomes" id="UP000299102">
    <property type="component" value="Unassembled WGS sequence"/>
</dbReference>
<comment type="caution">
    <text evidence="2">The sequence shown here is derived from an EMBL/GenBank/DDBJ whole genome shotgun (WGS) entry which is preliminary data.</text>
</comment>
<dbReference type="Gene3D" id="2.120.10.80">
    <property type="entry name" value="Kelch-type beta propeller"/>
    <property type="match status" value="1"/>
</dbReference>
<evidence type="ECO:0000256" key="1">
    <source>
        <dbReference type="ARBA" id="ARBA00022441"/>
    </source>
</evidence>
<proteinExistence type="predicted"/>
<gene>
    <name evidence="2" type="ORF">EVAR_68607_1</name>
</gene>
<name>A0A4C1ZPM7_EUMVA</name>
<dbReference type="SUPFAM" id="SSF117281">
    <property type="entry name" value="Kelch motif"/>
    <property type="match status" value="1"/>
</dbReference>
<dbReference type="InterPro" id="IPR015915">
    <property type="entry name" value="Kelch-typ_b-propeller"/>
</dbReference>
<protein>
    <submittedName>
        <fullName evidence="2">Uncharacterized protein</fullName>
    </submittedName>
</protein>
<dbReference type="InterPro" id="IPR006652">
    <property type="entry name" value="Kelch_1"/>
</dbReference>
<dbReference type="EMBL" id="BGZK01001942">
    <property type="protein sequence ID" value="GBP88577.1"/>
    <property type="molecule type" value="Genomic_DNA"/>
</dbReference>
<keyword evidence="1" id="KW-0880">Kelch repeat</keyword>
<organism evidence="2 3">
    <name type="scientific">Eumeta variegata</name>
    <name type="common">Bagworm moth</name>
    <name type="synonym">Eumeta japonica</name>
    <dbReference type="NCBI Taxonomy" id="151549"/>
    <lineage>
        <taxon>Eukaryota</taxon>
        <taxon>Metazoa</taxon>
        <taxon>Ecdysozoa</taxon>
        <taxon>Arthropoda</taxon>
        <taxon>Hexapoda</taxon>
        <taxon>Insecta</taxon>
        <taxon>Pterygota</taxon>
        <taxon>Neoptera</taxon>
        <taxon>Endopterygota</taxon>
        <taxon>Lepidoptera</taxon>
        <taxon>Glossata</taxon>
        <taxon>Ditrysia</taxon>
        <taxon>Tineoidea</taxon>
        <taxon>Psychidae</taxon>
        <taxon>Oiketicinae</taxon>
        <taxon>Eumeta</taxon>
    </lineage>
</organism>